<dbReference type="Pfam" id="PF13620">
    <property type="entry name" value="CarboxypepD_reg"/>
    <property type="match status" value="1"/>
</dbReference>
<dbReference type="SUPFAM" id="SSF49464">
    <property type="entry name" value="Carboxypeptidase regulatory domain-like"/>
    <property type="match status" value="1"/>
</dbReference>
<name>A0A4Y1WV85_9BACT</name>
<evidence type="ECO:0000256" key="2">
    <source>
        <dbReference type="ARBA" id="ARBA00023136"/>
    </source>
</evidence>
<proteinExistence type="predicted"/>
<dbReference type="SUPFAM" id="SSF56935">
    <property type="entry name" value="Porins"/>
    <property type="match status" value="1"/>
</dbReference>
<dbReference type="GeneID" id="78342655"/>
<dbReference type="KEGG" id="acou:A5CBH24_19380"/>
<evidence type="ECO:0000256" key="4">
    <source>
        <dbReference type="SAM" id="SignalP"/>
    </source>
</evidence>
<sequence length="791" mass="88471">MKQYLLRMPLLLLFAALAVDASAARQTPTTGRVVDPDGTAVAYATVVLLDAETQLAGTATAADGSFSLKVPAGRYRLTIQYLGYETLTRDVDTPGDLGEFVLHPASVEMQEVVVKTSLVRREADRFVMEIAGSPVALGKDGTELLKQAPGVWLTDDKIAINGASGVKVYINDREVRMSTEQLLNYLRGLKSEEIQRIEVIPQAGADYDADSAAGIIRITLRRQRDNGLTGDLSFSTRQSRQIEGYNPSLSLNGHAGRWTFNVSGWASVVPLHVTKTAEHTEYRAGGALLDASSEMRGRDNCGGGRAGAIFDISERHSIGAEADFYIDRDRSPNRSSTDFREAERLTRNESLYDGSERVNTFSATFNYIWRIDTLGSTLKVMADYSRNNRRHGNDSFVRSTAAGIVRDSTYDDRTRGLYNVAALNAALEKRLGEAWQLRAGAKYTYNDMHNEALYRYLRPEGWETLDTYSYVTDYTEHITAAYAAATLKKGHWNVVAGLRGEYTRTTGYGSDVRQRYFSLFPNANLTYAFDAAGLWSLTVQYARNISRPGFWALNPMRMQISDYTYQSGNPDLLPAYTDNLSLTAVFAGKYSLSAGAQLHHDEIAQVFGSDAADASITNLRFENLDRTEQYFAAANIPLQLTKWWTLNANLTGICRRDRITADAPLRTTWAAFANAATTFTLPRKFFIEAEYYAMSRFRQANLDMKSYHSVTLSLKKRLLDNRLTLTAQVANLFDRSQRFVAETETFVRDLRVSNDWQPRRFVLTVNYNFKTGKTFKARKVESGAGDEKGRM</sequence>
<evidence type="ECO:0000256" key="3">
    <source>
        <dbReference type="ARBA" id="ARBA00023237"/>
    </source>
</evidence>
<dbReference type="AlphaFoldDB" id="A0A4Y1WV85"/>
<keyword evidence="3" id="KW-0998">Cell outer membrane</keyword>
<comment type="subcellular location">
    <subcellularLocation>
        <location evidence="1">Cell outer membrane</location>
    </subcellularLocation>
</comment>
<dbReference type="EMBL" id="AP019735">
    <property type="protein sequence ID" value="BBL04625.1"/>
    <property type="molecule type" value="Genomic_DNA"/>
</dbReference>
<accession>A0A4Y1WV85</accession>
<dbReference type="Gene3D" id="2.40.170.20">
    <property type="entry name" value="TonB-dependent receptor, beta-barrel domain"/>
    <property type="match status" value="1"/>
</dbReference>
<dbReference type="GO" id="GO:0009279">
    <property type="term" value="C:cell outer membrane"/>
    <property type="evidence" value="ECO:0007669"/>
    <property type="project" value="UniProtKB-SubCell"/>
</dbReference>
<keyword evidence="4" id="KW-0732">Signal</keyword>
<reference evidence="7" key="1">
    <citation type="submission" date="2019-06" db="EMBL/GenBank/DDBJ databases">
        <title>Alistipes onderdonkii subsp. vulgaris subsp. nov., Alistipes dispar sp. nov. and Alistipes communis sp. nov., isolated from human faeces, and creation of Alistipes onderdonkii subsp. onderdonkii subsp. nov.</title>
        <authorList>
            <person name="Sakamoto M."/>
            <person name="Ikeyama N."/>
            <person name="Ogata Y."/>
            <person name="Suda W."/>
            <person name="Iino T."/>
            <person name="Hattori M."/>
            <person name="Ohkuma M."/>
        </authorList>
    </citation>
    <scope>NUCLEOTIDE SEQUENCE [LARGE SCALE GENOMIC DNA]</scope>
    <source>
        <strain evidence="7">5CBH24</strain>
    </source>
</reference>
<dbReference type="Pfam" id="PF14905">
    <property type="entry name" value="OMP_b-brl_3"/>
    <property type="match status" value="1"/>
</dbReference>
<organism evidence="6 7">
    <name type="scientific">Alistipes communis</name>
    <dbReference type="NCBI Taxonomy" id="2585118"/>
    <lineage>
        <taxon>Bacteria</taxon>
        <taxon>Pseudomonadati</taxon>
        <taxon>Bacteroidota</taxon>
        <taxon>Bacteroidia</taxon>
        <taxon>Bacteroidales</taxon>
        <taxon>Rikenellaceae</taxon>
        <taxon>Alistipes</taxon>
    </lineage>
</organism>
<keyword evidence="7" id="KW-1185">Reference proteome</keyword>
<evidence type="ECO:0000256" key="1">
    <source>
        <dbReference type="ARBA" id="ARBA00004442"/>
    </source>
</evidence>
<dbReference type="InterPro" id="IPR037066">
    <property type="entry name" value="Plug_dom_sf"/>
</dbReference>
<dbReference type="Gene3D" id="2.170.130.10">
    <property type="entry name" value="TonB-dependent receptor, plug domain"/>
    <property type="match status" value="1"/>
</dbReference>
<protein>
    <submittedName>
        <fullName evidence="6">TonB-dependent receptor</fullName>
    </submittedName>
</protein>
<evidence type="ECO:0000259" key="5">
    <source>
        <dbReference type="Pfam" id="PF14905"/>
    </source>
</evidence>
<feature type="chain" id="PRO_5021230559" evidence="4">
    <location>
        <begin position="24"/>
        <end position="791"/>
    </location>
</feature>
<keyword evidence="2" id="KW-0472">Membrane</keyword>
<evidence type="ECO:0000313" key="6">
    <source>
        <dbReference type="EMBL" id="BBL04625.1"/>
    </source>
</evidence>
<dbReference type="InterPro" id="IPR041700">
    <property type="entry name" value="OMP_b-brl_3"/>
</dbReference>
<dbReference type="InterPro" id="IPR036942">
    <property type="entry name" value="Beta-barrel_TonB_sf"/>
</dbReference>
<feature type="domain" description="Outer membrane protein beta-barrel" evidence="5">
    <location>
        <begin position="370"/>
        <end position="767"/>
    </location>
</feature>
<dbReference type="Gene3D" id="2.60.40.1120">
    <property type="entry name" value="Carboxypeptidase-like, regulatory domain"/>
    <property type="match status" value="1"/>
</dbReference>
<keyword evidence="6" id="KW-0675">Receptor</keyword>
<evidence type="ECO:0000313" key="7">
    <source>
        <dbReference type="Proteomes" id="UP000318946"/>
    </source>
</evidence>
<dbReference type="OrthoDB" id="905812at2"/>
<dbReference type="Proteomes" id="UP000318946">
    <property type="component" value="Chromosome"/>
</dbReference>
<dbReference type="RefSeq" id="WP_141413024.1">
    <property type="nucleotide sequence ID" value="NZ_AP019735.1"/>
</dbReference>
<dbReference type="InterPro" id="IPR008969">
    <property type="entry name" value="CarboxyPept-like_regulatory"/>
</dbReference>
<feature type="signal peptide" evidence="4">
    <location>
        <begin position="1"/>
        <end position="23"/>
    </location>
</feature>
<gene>
    <name evidence="6" type="ORF">A5CBH24_19380</name>
</gene>